<dbReference type="RefSeq" id="WP_184495160.1">
    <property type="nucleotide sequence ID" value="NZ_JACIJO010000002.1"/>
</dbReference>
<dbReference type="CDD" id="cd02503">
    <property type="entry name" value="MobA"/>
    <property type="match status" value="1"/>
</dbReference>
<comment type="caution">
    <text evidence="8">Lacks conserved residue(s) required for the propagation of feature annotation.</text>
</comment>
<feature type="binding site" evidence="8">
    <location>
        <position position="99"/>
    </location>
    <ligand>
        <name>GTP</name>
        <dbReference type="ChEBI" id="CHEBI:37565"/>
    </ligand>
</feature>
<comment type="caution">
    <text evidence="10">The sequence shown here is derived from an EMBL/GenBank/DDBJ whole genome shotgun (WGS) entry which is preliminary data.</text>
</comment>
<proteinExistence type="inferred from homology"/>
<organism evidence="10 11">
    <name type="scientific">Algoriphagus iocasae</name>
    <dbReference type="NCBI Taxonomy" id="1836499"/>
    <lineage>
        <taxon>Bacteria</taxon>
        <taxon>Pseudomonadati</taxon>
        <taxon>Bacteroidota</taxon>
        <taxon>Cytophagia</taxon>
        <taxon>Cytophagales</taxon>
        <taxon>Cyclobacteriaceae</taxon>
        <taxon>Algoriphagus</taxon>
    </lineage>
</organism>
<dbReference type="GO" id="GO:0061603">
    <property type="term" value="F:molybdenum cofactor guanylyltransferase activity"/>
    <property type="evidence" value="ECO:0007669"/>
    <property type="project" value="UniProtKB-EC"/>
</dbReference>
<comment type="domain">
    <text evidence="8">The N-terminal domain determines nucleotide recognition and specific binding, while the C-terminal domain determines the specific binding to the target protein.</text>
</comment>
<evidence type="ECO:0000256" key="4">
    <source>
        <dbReference type="ARBA" id="ARBA00022741"/>
    </source>
</evidence>
<dbReference type="PANTHER" id="PTHR19136">
    <property type="entry name" value="MOLYBDENUM COFACTOR GUANYLYLTRANSFERASE"/>
    <property type="match status" value="1"/>
</dbReference>
<name>A0A841MP97_9BACT</name>
<dbReference type="Pfam" id="PF12804">
    <property type="entry name" value="NTP_transf_3"/>
    <property type="match status" value="1"/>
</dbReference>
<dbReference type="Gene3D" id="3.90.550.10">
    <property type="entry name" value="Spore Coat Polysaccharide Biosynthesis Protein SpsA, Chain A"/>
    <property type="match status" value="1"/>
</dbReference>
<comment type="catalytic activity">
    <reaction evidence="8">
        <text>Mo-molybdopterin + GTP + H(+) = Mo-molybdopterin guanine dinucleotide + diphosphate</text>
        <dbReference type="Rhea" id="RHEA:34243"/>
        <dbReference type="ChEBI" id="CHEBI:15378"/>
        <dbReference type="ChEBI" id="CHEBI:33019"/>
        <dbReference type="ChEBI" id="CHEBI:37565"/>
        <dbReference type="ChEBI" id="CHEBI:71302"/>
        <dbReference type="ChEBI" id="CHEBI:71310"/>
        <dbReference type="EC" id="2.7.7.77"/>
    </reaction>
</comment>
<evidence type="ECO:0000256" key="5">
    <source>
        <dbReference type="ARBA" id="ARBA00022842"/>
    </source>
</evidence>
<reference evidence="10 11" key="1">
    <citation type="submission" date="2020-08" db="EMBL/GenBank/DDBJ databases">
        <title>Genomic Encyclopedia of Type Strains, Phase IV (KMG-IV): sequencing the most valuable type-strain genomes for metagenomic binning, comparative biology and taxonomic classification.</title>
        <authorList>
            <person name="Goeker M."/>
        </authorList>
    </citation>
    <scope>NUCLEOTIDE SEQUENCE [LARGE SCALE GENOMIC DNA]</scope>
    <source>
        <strain evidence="10 11">DSM 102044</strain>
    </source>
</reference>
<dbReference type="GO" id="GO:0006777">
    <property type="term" value="P:Mo-molybdopterin cofactor biosynthetic process"/>
    <property type="evidence" value="ECO:0007669"/>
    <property type="project" value="UniProtKB-KW"/>
</dbReference>
<keyword evidence="3 8" id="KW-0479">Metal-binding</keyword>
<dbReference type="GO" id="GO:0005525">
    <property type="term" value="F:GTP binding"/>
    <property type="evidence" value="ECO:0007669"/>
    <property type="project" value="UniProtKB-UniRule"/>
</dbReference>
<keyword evidence="7 8" id="KW-0501">Molybdenum cofactor biosynthesis</keyword>
<evidence type="ECO:0000256" key="7">
    <source>
        <dbReference type="ARBA" id="ARBA00023150"/>
    </source>
</evidence>
<evidence type="ECO:0000259" key="9">
    <source>
        <dbReference type="Pfam" id="PF12804"/>
    </source>
</evidence>
<feature type="domain" description="MobA-like NTP transferase" evidence="9">
    <location>
        <begin position="12"/>
        <end position="147"/>
    </location>
</feature>
<evidence type="ECO:0000256" key="3">
    <source>
        <dbReference type="ARBA" id="ARBA00022723"/>
    </source>
</evidence>
<feature type="binding site" evidence="8">
    <location>
        <begin position="14"/>
        <end position="16"/>
    </location>
    <ligand>
        <name>GTP</name>
        <dbReference type="ChEBI" id="CHEBI:37565"/>
    </ligand>
</feature>
<dbReference type="GO" id="GO:0046872">
    <property type="term" value="F:metal ion binding"/>
    <property type="evidence" value="ECO:0007669"/>
    <property type="project" value="UniProtKB-KW"/>
</dbReference>
<evidence type="ECO:0000313" key="11">
    <source>
        <dbReference type="Proteomes" id="UP000588604"/>
    </source>
</evidence>
<keyword evidence="5 8" id="KW-0460">Magnesium</keyword>
<dbReference type="InterPro" id="IPR013482">
    <property type="entry name" value="Molybde_CF_guanTrfase"/>
</dbReference>
<sequence>MKDQITERIAVYILCGGKSTRMNAEKGLVEYQGKAFLQWILEAVLPLTNQIKLVTQNEAYAQFGFPLIGDLVEDKGPVGGIYTALADSKIYLNLILSCDIPKISTKLISHLIQSAQSSKKEVSMLTDGMHDYPLIACYRKSVEEDFKIAIKQNHLKLCALVESLSPHKILISSPDDQSLQNINSDKELKKLNQEAFYSGS</sequence>
<keyword evidence="10" id="KW-0548">Nucleotidyltransferase</keyword>
<keyword evidence="11" id="KW-1185">Reference proteome</keyword>
<accession>A0A841MP97</accession>
<evidence type="ECO:0000313" key="10">
    <source>
        <dbReference type="EMBL" id="MBB6326564.1"/>
    </source>
</evidence>
<evidence type="ECO:0000256" key="6">
    <source>
        <dbReference type="ARBA" id="ARBA00023134"/>
    </source>
</evidence>
<keyword evidence="1 8" id="KW-0963">Cytoplasm</keyword>
<comment type="cofactor">
    <cofactor evidence="8">
        <name>Mg(2+)</name>
        <dbReference type="ChEBI" id="CHEBI:18420"/>
    </cofactor>
</comment>
<keyword evidence="6 8" id="KW-0342">GTP-binding</keyword>
<dbReference type="PANTHER" id="PTHR19136:SF81">
    <property type="entry name" value="MOLYBDENUM COFACTOR GUANYLYLTRANSFERASE"/>
    <property type="match status" value="1"/>
</dbReference>
<dbReference type="SUPFAM" id="SSF53448">
    <property type="entry name" value="Nucleotide-diphospho-sugar transferases"/>
    <property type="match status" value="1"/>
</dbReference>
<comment type="function">
    <text evidence="8">Transfers a GMP moiety from GTP to Mo-molybdopterin (Mo-MPT) cofactor (Moco or molybdenum cofactor) to form Mo-molybdopterin guanine dinucleotide (Mo-MGD) cofactor.</text>
</comment>
<dbReference type="AlphaFoldDB" id="A0A841MP97"/>
<comment type="subcellular location">
    <subcellularLocation>
        <location evidence="8">Cytoplasm</location>
    </subcellularLocation>
</comment>
<dbReference type="Proteomes" id="UP000588604">
    <property type="component" value="Unassembled WGS sequence"/>
</dbReference>
<feature type="binding site" evidence="8">
    <location>
        <position position="99"/>
    </location>
    <ligand>
        <name>Mg(2+)</name>
        <dbReference type="ChEBI" id="CHEBI:18420"/>
    </ligand>
</feature>
<keyword evidence="2 8" id="KW-0808">Transferase</keyword>
<keyword evidence="4 8" id="KW-0547">Nucleotide-binding</keyword>
<dbReference type="HAMAP" id="MF_00316">
    <property type="entry name" value="MobA"/>
    <property type="match status" value="1"/>
</dbReference>
<evidence type="ECO:0000256" key="8">
    <source>
        <dbReference type="HAMAP-Rule" id="MF_00316"/>
    </source>
</evidence>
<evidence type="ECO:0000256" key="2">
    <source>
        <dbReference type="ARBA" id="ARBA00022679"/>
    </source>
</evidence>
<comment type="similarity">
    <text evidence="8">Belongs to the MobA family.</text>
</comment>
<dbReference type="EC" id="2.7.7.77" evidence="8"/>
<feature type="binding site" evidence="8">
    <location>
        <position position="26"/>
    </location>
    <ligand>
        <name>GTP</name>
        <dbReference type="ChEBI" id="CHEBI:37565"/>
    </ligand>
</feature>
<dbReference type="EMBL" id="JACIJO010000002">
    <property type="protein sequence ID" value="MBB6326564.1"/>
    <property type="molecule type" value="Genomic_DNA"/>
</dbReference>
<feature type="binding site" evidence="8">
    <location>
        <position position="70"/>
    </location>
    <ligand>
        <name>GTP</name>
        <dbReference type="ChEBI" id="CHEBI:37565"/>
    </ligand>
</feature>
<evidence type="ECO:0000256" key="1">
    <source>
        <dbReference type="ARBA" id="ARBA00022490"/>
    </source>
</evidence>
<gene>
    <name evidence="8" type="primary">mobA</name>
    <name evidence="10" type="ORF">FHS59_002192</name>
</gene>
<dbReference type="GO" id="GO:0005737">
    <property type="term" value="C:cytoplasm"/>
    <property type="evidence" value="ECO:0007669"/>
    <property type="project" value="UniProtKB-SubCell"/>
</dbReference>
<dbReference type="InterPro" id="IPR025877">
    <property type="entry name" value="MobA-like_NTP_Trfase"/>
</dbReference>
<protein>
    <recommendedName>
        <fullName evidence="8">Probable molybdenum cofactor guanylyltransferase</fullName>
        <shortName evidence="8">MoCo guanylyltransferase</shortName>
        <ecNumber evidence="8">2.7.7.77</ecNumber>
    </recommendedName>
    <alternativeName>
        <fullName evidence="8">GTP:molybdopterin guanylyltransferase</fullName>
    </alternativeName>
    <alternativeName>
        <fullName evidence="8">Mo-MPT guanylyltransferase</fullName>
    </alternativeName>
    <alternativeName>
        <fullName evidence="8">Molybdopterin guanylyltransferase</fullName>
    </alternativeName>
    <alternativeName>
        <fullName evidence="8">Molybdopterin-guanine dinucleotide synthase</fullName>
        <shortName evidence="8">MGD synthase</shortName>
    </alternativeName>
</protein>
<dbReference type="InterPro" id="IPR029044">
    <property type="entry name" value="Nucleotide-diphossugar_trans"/>
</dbReference>